<dbReference type="EMBL" id="HBIO01010107">
    <property type="protein sequence ID" value="CAE0462990.1"/>
    <property type="molecule type" value="Transcribed_RNA"/>
</dbReference>
<evidence type="ECO:0000259" key="1">
    <source>
        <dbReference type="Pfam" id="PF13649"/>
    </source>
</evidence>
<evidence type="ECO:0000313" key="2">
    <source>
        <dbReference type="EMBL" id="CAE0462990.1"/>
    </source>
</evidence>
<proteinExistence type="predicted"/>
<dbReference type="InterPro" id="IPR050508">
    <property type="entry name" value="Methyltransf_Superfamily"/>
</dbReference>
<gene>
    <name evidence="2" type="ORF">CDEB00056_LOCUS7831</name>
</gene>
<dbReference type="Gene3D" id="3.40.50.150">
    <property type="entry name" value="Vaccinia Virus protein VP39"/>
    <property type="match status" value="1"/>
</dbReference>
<organism evidence="2">
    <name type="scientific">Chaetoceros debilis</name>
    <dbReference type="NCBI Taxonomy" id="122233"/>
    <lineage>
        <taxon>Eukaryota</taxon>
        <taxon>Sar</taxon>
        <taxon>Stramenopiles</taxon>
        <taxon>Ochrophyta</taxon>
        <taxon>Bacillariophyta</taxon>
        <taxon>Coscinodiscophyceae</taxon>
        <taxon>Chaetocerotophycidae</taxon>
        <taxon>Chaetocerotales</taxon>
        <taxon>Chaetocerotaceae</taxon>
        <taxon>Chaetoceros</taxon>
    </lineage>
</organism>
<feature type="domain" description="Methyltransferase" evidence="1">
    <location>
        <begin position="108"/>
        <end position="215"/>
    </location>
</feature>
<dbReference type="PANTHER" id="PTHR42912:SF96">
    <property type="entry name" value="METHYLTRANSFERASE DOMAIN-CONTAINING PROTEIN"/>
    <property type="match status" value="1"/>
</dbReference>
<name>A0A7S3Q274_9STRA</name>
<dbReference type="Pfam" id="PF13649">
    <property type="entry name" value="Methyltransf_25"/>
    <property type="match status" value="1"/>
</dbReference>
<dbReference type="GO" id="GO:0008168">
    <property type="term" value="F:methyltransferase activity"/>
    <property type="evidence" value="ECO:0007669"/>
    <property type="project" value="TreeGrafter"/>
</dbReference>
<reference evidence="2" key="1">
    <citation type="submission" date="2021-01" db="EMBL/GenBank/DDBJ databases">
        <authorList>
            <person name="Corre E."/>
            <person name="Pelletier E."/>
            <person name="Niang G."/>
            <person name="Scheremetjew M."/>
            <person name="Finn R."/>
            <person name="Kale V."/>
            <person name="Holt S."/>
            <person name="Cochrane G."/>
            <person name="Meng A."/>
            <person name="Brown T."/>
            <person name="Cohen L."/>
        </authorList>
    </citation>
    <scope>NUCLEOTIDE SEQUENCE</scope>
    <source>
        <strain evidence="2">MM31A-1</strain>
    </source>
</reference>
<dbReference type="InterPro" id="IPR029063">
    <property type="entry name" value="SAM-dependent_MTases_sf"/>
</dbReference>
<dbReference type="CDD" id="cd02440">
    <property type="entry name" value="AdoMet_MTases"/>
    <property type="match status" value="1"/>
</dbReference>
<protein>
    <recommendedName>
        <fullName evidence="1">Methyltransferase domain-containing protein</fullName>
    </recommendedName>
</protein>
<dbReference type="InterPro" id="IPR041698">
    <property type="entry name" value="Methyltransf_25"/>
</dbReference>
<accession>A0A7S3Q274</accession>
<dbReference type="SUPFAM" id="SSF53335">
    <property type="entry name" value="S-adenosyl-L-methionine-dependent methyltransferases"/>
    <property type="match status" value="1"/>
</dbReference>
<dbReference type="AlphaFoldDB" id="A0A7S3Q274"/>
<dbReference type="PANTHER" id="PTHR42912">
    <property type="entry name" value="METHYLTRANSFERASE"/>
    <property type="match status" value="1"/>
</dbReference>
<sequence>MISSNGALCFLSLVPGSSHTPSQHQLDAHSALQSQWKRRGVLSAVTISAISSIFGTRPCHGISSKQAEDSYDVYASTYDKLDGGKLADSLGIEESRVNLLSAAKGRCLEIGVGTGLNLSKYIFASSSTAMDGVNSLTLLDISDGMMAEARSKLETLNIPSYVDVKFIKADATTELSHLFGDEGYFDTIVDTFSLCVMGNAGARSCLNQMRNVVKKDTGRILLIENTRSSNAFLGAYQDLTADAAAKMGGKGCVSNQDVSSYIRNTKGLETVSSQDFAAGLFRSYICRRCLD</sequence>